<dbReference type="Proteomes" id="UP000834106">
    <property type="component" value="Chromosome 3"/>
</dbReference>
<dbReference type="InterPro" id="IPR008183">
    <property type="entry name" value="Aldose_1/G6P_1-epimerase"/>
</dbReference>
<evidence type="ECO:0000256" key="7">
    <source>
        <dbReference type="ARBA" id="ARBA00023136"/>
    </source>
</evidence>
<dbReference type="NCBIfam" id="TIGR01695">
    <property type="entry name" value="murJ_mviN"/>
    <property type="match status" value="1"/>
</dbReference>
<comment type="subcellular location">
    <subcellularLocation>
        <location evidence="1">Cell membrane</location>
        <topology evidence="1">Multi-pass membrane protein</topology>
    </subcellularLocation>
</comment>
<dbReference type="Gene3D" id="2.70.98.10">
    <property type="match status" value="1"/>
</dbReference>
<dbReference type="Pfam" id="PF01263">
    <property type="entry name" value="Aldose_epim"/>
    <property type="match status" value="1"/>
</dbReference>
<feature type="transmembrane region" description="Helical" evidence="8">
    <location>
        <begin position="598"/>
        <end position="626"/>
    </location>
</feature>
<dbReference type="InterPro" id="IPR014718">
    <property type="entry name" value="GH-type_carb-bd"/>
</dbReference>
<dbReference type="PRINTS" id="PR01806">
    <property type="entry name" value="VIRFACTRMVIN"/>
</dbReference>
<dbReference type="GO" id="GO:0005886">
    <property type="term" value="C:plasma membrane"/>
    <property type="evidence" value="ECO:0007669"/>
    <property type="project" value="UniProtKB-SubCell"/>
</dbReference>
<evidence type="ECO:0000256" key="4">
    <source>
        <dbReference type="ARBA" id="ARBA00022960"/>
    </source>
</evidence>
<keyword evidence="5" id="KW-0573">Peptidoglycan synthesis</keyword>
<protein>
    <recommendedName>
        <fullName evidence="11">Glucose-6-phosphate 1-epimerase</fullName>
    </recommendedName>
</protein>
<evidence type="ECO:0000256" key="1">
    <source>
        <dbReference type="ARBA" id="ARBA00004651"/>
    </source>
</evidence>
<evidence type="ECO:0000313" key="9">
    <source>
        <dbReference type="EMBL" id="CAI9758569.1"/>
    </source>
</evidence>
<evidence type="ECO:0000256" key="3">
    <source>
        <dbReference type="ARBA" id="ARBA00022692"/>
    </source>
</evidence>
<gene>
    <name evidence="9" type="ORF">FPE_LOCUS5999</name>
</gene>
<dbReference type="PANTHER" id="PTHR43486">
    <property type="entry name" value="LIPID II FLIPPASE MURJ-RELATED"/>
    <property type="match status" value="1"/>
</dbReference>
<feature type="transmembrane region" description="Helical" evidence="8">
    <location>
        <begin position="327"/>
        <end position="352"/>
    </location>
</feature>
<evidence type="ECO:0000256" key="8">
    <source>
        <dbReference type="SAM" id="Phobius"/>
    </source>
</evidence>
<evidence type="ECO:0000256" key="2">
    <source>
        <dbReference type="ARBA" id="ARBA00022475"/>
    </source>
</evidence>
<sequence length="783" mass="86240">MPVNMIRDGDGSPRIRLIEPTGSTAEVLLYGAQVVSWKNERSEELLFRSSKVLSKPPKSIRGGIPICFPQFLNFDSLEQHGFARNRLWSFDDSPLPPANNQSTVDLILKSTEEDLKIWPHRFELRLRVSLSANKLTLIPRVRNTDSKAFSFTFVLCNYLSVSDISEVRVEGLETLDYLDNLLQKGRFTEQADAITFDGQPNPIHRRRIHKTFCTNVPLNSLTKNDNNDIHLSIEEIKVPSGSLSVKTMTWISVATLTSKILGLIREVTMASAFGVGPVATAFKYAWVLPGFSSSLLGGVNGPIHIIMATTLSKLPKRRREKLFQHTVTIMFLVGAVVGTLVCIFSEFIIHMYAPGLWILAEGRIVREIAIEQLKIMTPCIVLAGPVGLGFGYMSAEGNNVLPSISPALSSSLLIVCCLIYTFTRQSRASYSGGSLLSLGVSLGLFLQWIIQTMVLRGRWCSNIPHSLITALTSGDVHEFFTLLIPATISSGLAQIASFTDLCFASFIPGAAASLSYAYLMVMAPVGVLSSIVVLPLLPSISKLAKTASWESLMENLMKSLLLCMVVLLPILSIMWILAEPIIHFLFERYAFDSSASALVSSLFVAYSFSAPFFIIRDLLVAVFYALGDGKGPFLVSVGSIALNAILNWLSVSRYHLGARGLALSTSFSAAMSVVVMFHLLQKKLPGMSNYAALIRTIMLLHFCCITSSFSTSIGYKMTCNMLNSTFQTRFFMSKELLAISLASVVGIIGFFLPVVLLYFSGYECVKDLYRILMNQKSLRQTSG</sequence>
<proteinExistence type="predicted"/>
<dbReference type="GO" id="GO:0005975">
    <property type="term" value="P:carbohydrate metabolic process"/>
    <property type="evidence" value="ECO:0007669"/>
    <property type="project" value="InterPro"/>
</dbReference>
<name>A0AAD1YX61_9LAMI</name>
<keyword evidence="3 8" id="KW-0812">Transmembrane</keyword>
<evidence type="ECO:0000313" key="10">
    <source>
        <dbReference type="Proteomes" id="UP000834106"/>
    </source>
</evidence>
<reference evidence="9" key="1">
    <citation type="submission" date="2023-05" db="EMBL/GenBank/DDBJ databases">
        <authorList>
            <person name="Huff M."/>
        </authorList>
    </citation>
    <scope>NUCLEOTIDE SEQUENCE</scope>
</reference>
<dbReference type="AlphaFoldDB" id="A0AAD1YX61"/>
<keyword evidence="7 8" id="KW-0472">Membrane</keyword>
<feature type="transmembrane region" description="Helical" evidence="8">
    <location>
        <begin position="516"/>
        <end position="537"/>
    </location>
</feature>
<keyword evidence="4" id="KW-0133">Cell shape</keyword>
<feature type="transmembrane region" description="Helical" evidence="8">
    <location>
        <begin position="435"/>
        <end position="459"/>
    </location>
</feature>
<dbReference type="PANTHER" id="PTHR43486:SF1">
    <property type="entry name" value="LIPID II FLIPPASE MURJ-RELATED"/>
    <property type="match status" value="1"/>
</dbReference>
<accession>A0AAD1YX61</accession>
<feature type="transmembrane region" description="Helical" evidence="8">
    <location>
        <begin position="736"/>
        <end position="759"/>
    </location>
</feature>
<dbReference type="GO" id="GO:0008360">
    <property type="term" value="P:regulation of cell shape"/>
    <property type="evidence" value="ECO:0007669"/>
    <property type="project" value="UniProtKB-KW"/>
</dbReference>
<dbReference type="Pfam" id="PF03023">
    <property type="entry name" value="MurJ"/>
    <property type="match status" value="1"/>
</dbReference>
<dbReference type="InterPro" id="IPR004268">
    <property type="entry name" value="MurJ"/>
</dbReference>
<keyword evidence="2" id="KW-1003">Cell membrane</keyword>
<dbReference type="GO" id="GO:0016853">
    <property type="term" value="F:isomerase activity"/>
    <property type="evidence" value="ECO:0007669"/>
    <property type="project" value="InterPro"/>
</dbReference>
<evidence type="ECO:0000256" key="6">
    <source>
        <dbReference type="ARBA" id="ARBA00022989"/>
    </source>
</evidence>
<feature type="transmembrane region" description="Helical" evidence="8">
    <location>
        <begin position="692"/>
        <end position="715"/>
    </location>
</feature>
<evidence type="ECO:0008006" key="11">
    <source>
        <dbReference type="Google" id="ProtNLM"/>
    </source>
</evidence>
<dbReference type="EMBL" id="OU503038">
    <property type="protein sequence ID" value="CAI9758569.1"/>
    <property type="molecule type" value="Genomic_DNA"/>
</dbReference>
<dbReference type="SUPFAM" id="SSF74650">
    <property type="entry name" value="Galactose mutarotase-like"/>
    <property type="match status" value="1"/>
</dbReference>
<keyword evidence="6 8" id="KW-1133">Transmembrane helix</keyword>
<feature type="transmembrane region" description="Helical" evidence="8">
    <location>
        <begin position="404"/>
        <end position="423"/>
    </location>
</feature>
<dbReference type="InterPro" id="IPR011013">
    <property type="entry name" value="Gal_mutarotase_sf_dom"/>
</dbReference>
<dbReference type="GO" id="GO:0030246">
    <property type="term" value="F:carbohydrate binding"/>
    <property type="evidence" value="ECO:0007669"/>
    <property type="project" value="InterPro"/>
</dbReference>
<feature type="transmembrane region" description="Helical" evidence="8">
    <location>
        <begin position="557"/>
        <end position="577"/>
    </location>
</feature>
<keyword evidence="10" id="KW-1185">Reference proteome</keyword>
<evidence type="ECO:0000256" key="5">
    <source>
        <dbReference type="ARBA" id="ARBA00022984"/>
    </source>
</evidence>
<organism evidence="9 10">
    <name type="scientific">Fraxinus pennsylvanica</name>
    <dbReference type="NCBI Taxonomy" id="56036"/>
    <lineage>
        <taxon>Eukaryota</taxon>
        <taxon>Viridiplantae</taxon>
        <taxon>Streptophyta</taxon>
        <taxon>Embryophyta</taxon>
        <taxon>Tracheophyta</taxon>
        <taxon>Spermatophyta</taxon>
        <taxon>Magnoliopsida</taxon>
        <taxon>eudicotyledons</taxon>
        <taxon>Gunneridae</taxon>
        <taxon>Pentapetalae</taxon>
        <taxon>asterids</taxon>
        <taxon>lamiids</taxon>
        <taxon>Lamiales</taxon>
        <taxon>Oleaceae</taxon>
        <taxon>Oleeae</taxon>
        <taxon>Fraxinus</taxon>
    </lineage>
</organism>
<feature type="transmembrane region" description="Helical" evidence="8">
    <location>
        <begin position="661"/>
        <end position="680"/>
    </location>
</feature>